<evidence type="ECO:0000256" key="5">
    <source>
        <dbReference type="ARBA" id="ARBA00022844"/>
    </source>
</evidence>
<protein>
    <recommendedName>
        <fullName evidence="6">Capsid protein</fullName>
    </recommendedName>
</protein>
<dbReference type="EMBL" id="PP816654">
    <property type="protein sequence ID" value="XCH55900.1"/>
    <property type="molecule type" value="Genomic_DNA"/>
</dbReference>
<sequence length="668" mass="78353">MPYYWRKWRWRRPRRFWRRRARKAFRRRYWRTRYRYRRQSVRKRKLKKLHINQWQPTTIRKLKITGQVPLFETTSERLGNNMTQWLESQAPEHYPGGGSFSMHVFTLAGLYGLHLKARNWWTTSNCKLPLIRYTGARIKLYRATNCDYVTTYTTCGGLKADLDLYQSTQPSILSLNKKKRIVTCNKNQPHKKPYKTIHIKPPPLWTNKWYFQKEIAKLPLLLLLTSSASYGRYYTSSQAISNTMGFISLNTDTFQMHNFKRPPGTTGYRPNEKQMLFTLARGIELKNAQYKHLIYLGDTREMKLGTAIEQITGNDSWNTKVDKWSSQSLYWGNPFFPQTFQNDIYKVLITNLTWDEIKTKAKTSNGNTSLGSDFTEKDIENTWNCRYNPEADHSNNAIFLSQIDNDDTPWHKPNEERLICQGLPLWLMLHGFLDYHAKTVDVQRLMTDWVLCIVSDAIIPKKNFYVPLDFWFLNGRSPYHPEGEQPTVYDRQNWHPKCNFQVSTISKIVGTGPATVKLPDNISCEAHCGYTFYFKLGGCPPPMDDVCDPVKQPDFPTPGNILPSTLLQDPETPIQYYLQSFDQRRGFITTTAAKRLKTDWDIKEPLFAPTGSSSLDFPRQEETSSDEETQTEEKDPQALQLQLQHQRRKQRRLQQRILELLSVTQSLE</sequence>
<keyword evidence="4 6" id="KW-0167">Capsid protein</keyword>
<name>A0AAU8H4L4_9VIRU</name>
<comment type="function">
    <text evidence="6">Self-assembles to form an icosahedral capsid.</text>
</comment>
<keyword evidence="5 6" id="KW-0946">Virion</keyword>
<dbReference type="Pfam" id="PF02956">
    <property type="entry name" value="TT_ORF1"/>
    <property type="match status" value="1"/>
</dbReference>
<evidence type="ECO:0000256" key="7">
    <source>
        <dbReference type="SAM" id="MobiDB-lite"/>
    </source>
</evidence>
<organism evidence="8">
    <name type="scientific">Betatorquevirus homini12</name>
    <dbReference type="NCBI Taxonomy" id="3048398"/>
    <lineage>
        <taxon>Viruses</taxon>
        <taxon>Monodnaviria</taxon>
        <taxon>Shotokuvirae</taxon>
        <taxon>Commensaviricota</taxon>
        <taxon>Cardeaviricetes</taxon>
        <taxon>Sanitavirales</taxon>
        <taxon>Anelloviridae</taxon>
        <taxon>Betatorquevirus</taxon>
    </lineage>
</organism>
<feature type="region of interest" description="Disordered" evidence="7">
    <location>
        <begin position="607"/>
        <end position="646"/>
    </location>
</feature>
<evidence type="ECO:0000256" key="1">
    <source>
        <dbReference type="ARBA" id="ARBA00004328"/>
    </source>
</evidence>
<dbReference type="InterPro" id="IPR004219">
    <property type="entry name" value="TTvirus_Unk"/>
</dbReference>
<comment type="similarity">
    <text evidence="2 6">Belongs to the anelloviridae capsid protein family.</text>
</comment>
<evidence type="ECO:0000256" key="2">
    <source>
        <dbReference type="ARBA" id="ARBA00006131"/>
    </source>
</evidence>
<comment type="subcellular location">
    <subcellularLocation>
        <location evidence="1 6">Virion</location>
    </subcellularLocation>
</comment>
<dbReference type="GO" id="GO:0039615">
    <property type="term" value="C:T=1 icosahedral viral capsid"/>
    <property type="evidence" value="ECO:0007669"/>
    <property type="project" value="UniProtKB-UniRule"/>
</dbReference>
<reference evidence="8" key="1">
    <citation type="submission" date="2024-05" db="EMBL/GenBank/DDBJ databases">
        <authorList>
            <person name="Laubscher F."/>
            <person name="Chudzinski V."/>
            <person name="Cordey S."/>
            <person name="Hosszu-Fellous K."/>
            <person name="Kaiser L."/>
        </authorList>
    </citation>
    <scope>NUCLEOTIDE SEQUENCE</scope>
    <source>
        <strain evidence="8">GE-0895-24-230</strain>
    </source>
</reference>
<proteinExistence type="inferred from homology"/>
<evidence type="ECO:0000313" key="8">
    <source>
        <dbReference type="EMBL" id="XCH55900.1"/>
    </source>
</evidence>
<evidence type="ECO:0000256" key="6">
    <source>
        <dbReference type="RuleBase" id="RU361230"/>
    </source>
</evidence>
<accession>A0AAU8H4L4</accession>
<evidence type="ECO:0000256" key="4">
    <source>
        <dbReference type="ARBA" id="ARBA00022561"/>
    </source>
</evidence>
<keyword evidence="3 6" id="KW-1140">T=1 icosahedral capsid protein</keyword>
<evidence type="ECO:0000256" key="3">
    <source>
        <dbReference type="ARBA" id="ARBA00022431"/>
    </source>
</evidence>